<accession>A0A1Y3YVV9</accession>
<dbReference type="AlphaFoldDB" id="A0A1Y3YVV9"/>
<dbReference type="Pfam" id="PF22701">
    <property type="entry name" value="Mala_s_1-like"/>
    <property type="match status" value="1"/>
</dbReference>
<evidence type="ECO:0000313" key="3">
    <source>
        <dbReference type="Proteomes" id="UP000195386"/>
    </source>
</evidence>
<evidence type="ECO:0008006" key="4">
    <source>
        <dbReference type="Google" id="ProtNLM"/>
    </source>
</evidence>
<protein>
    <recommendedName>
        <fullName evidence="4">WD40 repeat domain-containing protein</fullName>
    </recommendedName>
</protein>
<organism evidence="2 3">
    <name type="scientific">Bacteroides clarus</name>
    <dbReference type="NCBI Taxonomy" id="626929"/>
    <lineage>
        <taxon>Bacteria</taxon>
        <taxon>Pseudomonadati</taxon>
        <taxon>Bacteroidota</taxon>
        <taxon>Bacteroidia</taxon>
        <taxon>Bacteroidales</taxon>
        <taxon>Bacteroidaceae</taxon>
        <taxon>Bacteroides</taxon>
    </lineage>
</organism>
<dbReference type="EMBL" id="NFII01000003">
    <property type="protein sequence ID" value="OUO02003.1"/>
    <property type="molecule type" value="Genomic_DNA"/>
</dbReference>
<gene>
    <name evidence="2" type="ORF">B5F97_04230</name>
</gene>
<feature type="signal peptide" evidence="1">
    <location>
        <begin position="1"/>
        <end position="24"/>
    </location>
</feature>
<dbReference type="SUPFAM" id="SSF101898">
    <property type="entry name" value="NHL repeat"/>
    <property type="match status" value="1"/>
</dbReference>
<comment type="caution">
    <text evidence="2">The sequence shown here is derived from an EMBL/GenBank/DDBJ whole genome shotgun (WGS) entry which is preliminary data.</text>
</comment>
<dbReference type="Proteomes" id="UP000195386">
    <property type="component" value="Unassembled WGS sequence"/>
</dbReference>
<evidence type="ECO:0000313" key="2">
    <source>
        <dbReference type="EMBL" id="OUO02003.1"/>
    </source>
</evidence>
<evidence type="ECO:0000256" key="1">
    <source>
        <dbReference type="SAM" id="SignalP"/>
    </source>
</evidence>
<dbReference type="InterPro" id="IPR054550">
    <property type="entry name" value="Mala_s_1-like"/>
</dbReference>
<name>A0A1Y3YVV9_9BACE</name>
<sequence>MNNRIKRHVYIYLLLYLCICQVQGQNPQFSFSRKYKNEKLLIAGCGWRKIAVIDKKTGNPEWEHALGKGEDCNDIELTKEKNILYAYTSGARLITPSQEVVWDYKVKAGKEELFTATQLPTGGYLLAICGHPARIVELDKEGNTLKEFQFKTGIERIHNQFRQIEKTEHGTYLIPLFATGRLIEINSARNILNQVHIGGTLFSVKQLKNQRLLIACGDGHKLVEVDTGTWQIVRTISSNDIQGASLLFVAEPYRYQNGRTLICNWNGHSKDKSQPKLIEIDRKNQIKWKLNDHGRIKNISSVCPLP</sequence>
<keyword evidence="1" id="KW-0732">Signal</keyword>
<feature type="chain" id="PRO_5013345521" description="WD40 repeat domain-containing protein" evidence="1">
    <location>
        <begin position="25"/>
        <end position="306"/>
    </location>
</feature>
<dbReference type="RefSeq" id="WP_087425543.1">
    <property type="nucleotide sequence ID" value="NZ_CATZGC010000028.1"/>
</dbReference>
<reference evidence="3" key="1">
    <citation type="submission" date="2017-04" db="EMBL/GenBank/DDBJ databases">
        <title>Function of individual gut microbiota members based on whole genome sequencing of pure cultures obtained from chicken caecum.</title>
        <authorList>
            <person name="Medvecky M."/>
            <person name="Cejkova D."/>
            <person name="Polansky O."/>
            <person name="Karasova D."/>
            <person name="Kubasova T."/>
            <person name="Cizek A."/>
            <person name="Rychlik I."/>
        </authorList>
    </citation>
    <scope>NUCLEOTIDE SEQUENCE [LARGE SCALE GENOMIC DNA]</scope>
    <source>
        <strain evidence="3">An43</strain>
    </source>
</reference>
<proteinExistence type="predicted"/>